<evidence type="ECO:0000256" key="2">
    <source>
        <dbReference type="ARBA" id="ARBA00022692"/>
    </source>
</evidence>
<feature type="transmembrane region" description="Helical" evidence="5">
    <location>
        <begin position="159"/>
        <end position="177"/>
    </location>
</feature>
<feature type="transmembrane region" description="Helical" evidence="5">
    <location>
        <begin position="12"/>
        <end position="34"/>
    </location>
</feature>
<name>A0A8H6W8E5_MYCCL</name>
<feature type="domain" description="Sugar phosphate transporter" evidence="6">
    <location>
        <begin position="20"/>
        <end position="310"/>
    </location>
</feature>
<organism evidence="7 8">
    <name type="scientific">Mycena chlorophos</name>
    <name type="common">Agaric fungus</name>
    <name type="synonym">Agaricus chlorophos</name>
    <dbReference type="NCBI Taxonomy" id="658473"/>
    <lineage>
        <taxon>Eukaryota</taxon>
        <taxon>Fungi</taxon>
        <taxon>Dikarya</taxon>
        <taxon>Basidiomycota</taxon>
        <taxon>Agaricomycotina</taxon>
        <taxon>Agaricomycetes</taxon>
        <taxon>Agaricomycetidae</taxon>
        <taxon>Agaricales</taxon>
        <taxon>Marasmiineae</taxon>
        <taxon>Mycenaceae</taxon>
        <taxon>Mycena</taxon>
    </lineage>
</organism>
<dbReference type="AlphaFoldDB" id="A0A8H6W8E5"/>
<dbReference type="SUPFAM" id="SSF103481">
    <property type="entry name" value="Multidrug resistance efflux transporter EmrE"/>
    <property type="match status" value="1"/>
</dbReference>
<feature type="transmembrane region" description="Helical" evidence="5">
    <location>
        <begin position="294"/>
        <end position="313"/>
    </location>
</feature>
<accession>A0A8H6W8E5</accession>
<dbReference type="OrthoDB" id="5547497at2759"/>
<reference evidence="7" key="1">
    <citation type="submission" date="2020-05" db="EMBL/GenBank/DDBJ databases">
        <title>Mycena genomes resolve the evolution of fungal bioluminescence.</title>
        <authorList>
            <person name="Tsai I.J."/>
        </authorList>
    </citation>
    <scope>NUCLEOTIDE SEQUENCE</scope>
    <source>
        <strain evidence="7">110903Hualien_Pintung</strain>
    </source>
</reference>
<sequence>MANSSEGRPSKALVVGVVSFYIIAALAMIVANKWVLNETAAPLFLLFTQLVIGALLMWVGDQLRLFPDRLTLDVQTAKGMAPLIALNVVGLSFSNFTLKYVDASFYQVARGLVLPFTVATSYFMLHTRPSARILSACAIVTAGFMIGVLLDAIPVSLRGIFFGVVSSLISAIATVVIKQALPIVNGSSIVLAWYGNLLSAIVLFPILLLAGEGPAIFAMLHGDPPPDAPEGTPSELRTFAWGALITGIFGFAMSVAAPLSIKVTSPISHIISAAVRGVASSFLGLWLFHDSISGGRATSIAVVLGGSIFYTWIKNQEAEAAKSANGNNKYESVAMFEVDEDELEEGKQSV</sequence>
<comment type="subcellular location">
    <subcellularLocation>
        <location evidence="1">Membrane</location>
        <topology evidence="1">Multi-pass membrane protein</topology>
    </subcellularLocation>
</comment>
<feature type="transmembrane region" description="Helical" evidence="5">
    <location>
        <begin position="40"/>
        <end position="59"/>
    </location>
</feature>
<gene>
    <name evidence="7" type="ORF">HMN09_00708900</name>
</gene>
<feature type="transmembrane region" description="Helical" evidence="5">
    <location>
        <begin position="239"/>
        <end position="260"/>
    </location>
</feature>
<keyword evidence="8" id="KW-1185">Reference proteome</keyword>
<keyword evidence="4 5" id="KW-0472">Membrane</keyword>
<evidence type="ECO:0000259" key="6">
    <source>
        <dbReference type="Pfam" id="PF03151"/>
    </source>
</evidence>
<feature type="transmembrane region" description="Helical" evidence="5">
    <location>
        <begin position="104"/>
        <end position="125"/>
    </location>
</feature>
<evidence type="ECO:0000256" key="4">
    <source>
        <dbReference type="ARBA" id="ARBA00023136"/>
    </source>
</evidence>
<evidence type="ECO:0000313" key="7">
    <source>
        <dbReference type="EMBL" id="KAF7308597.1"/>
    </source>
</evidence>
<comment type="caution">
    <text evidence="7">The sequence shown here is derived from an EMBL/GenBank/DDBJ whole genome shotgun (WGS) entry which is preliminary data.</text>
</comment>
<feature type="transmembrane region" description="Helical" evidence="5">
    <location>
        <begin position="132"/>
        <end position="153"/>
    </location>
</feature>
<evidence type="ECO:0000313" key="8">
    <source>
        <dbReference type="Proteomes" id="UP000613580"/>
    </source>
</evidence>
<evidence type="ECO:0000256" key="1">
    <source>
        <dbReference type="ARBA" id="ARBA00004141"/>
    </source>
</evidence>
<dbReference type="InterPro" id="IPR004853">
    <property type="entry name" value="Sugar_P_trans_dom"/>
</dbReference>
<evidence type="ECO:0000256" key="5">
    <source>
        <dbReference type="SAM" id="Phobius"/>
    </source>
</evidence>
<dbReference type="InterPro" id="IPR037185">
    <property type="entry name" value="EmrE-like"/>
</dbReference>
<feature type="transmembrane region" description="Helical" evidence="5">
    <location>
        <begin position="267"/>
        <end position="288"/>
    </location>
</feature>
<evidence type="ECO:0000256" key="3">
    <source>
        <dbReference type="ARBA" id="ARBA00022989"/>
    </source>
</evidence>
<feature type="transmembrane region" description="Helical" evidence="5">
    <location>
        <begin position="189"/>
        <end position="210"/>
    </location>
</feature>
<keyword evidence="3 5" id="KW-1133">Transmembrane helix</keyword>
<proteinExistence type="predicted"/>
<feature type="transmembrane region" description="Helical" evidence="5">
    <location>
        <begin position="80"/>
        <end position="98"/>
    </location>
</feature>
<dbReference type="Proteomes" id="UP000613580">
    <property type="component" value="Unassembled WGS sequence"/>
</dbReference>
<dbReference type="EMBL" id="JACAZE010000008">
    <property type="protein sequence ID" value="KAF7308597.1"/>
    <property type="molecule type" value="Genomic_DNA"/>
</dbReference>
<dbReference type="PANTHER" id="PTHR11132">
    <property type="entry name" value="SOLUTE CARRIER FAMILY 35"/>
    <property type="match status" value="1"/>
</dbReference>
<dbReference type="Pfam" id="PF03151">
    <property type="entry name" value="TPT"/>
    <property type="match status" value="1"/>
</dbReference>
<dbReference type="GO" id="GO:0016020">
    <property type="term" value="C:membrane"/>
    <property type="evidence" value="ECO:0007669"/>
    <property type="project" value="UniProtKB-SubCell"/>
</dbReference>
<dbReference type="InterPro" id="IPR050186">
    <property type="entry name" value="TPT_transporter"/>
</dbReference>
<protein>
    <submittedName>
        <fullName evidence="7">TPT domain-containing protein</fullName>
    </submittedName>
</protein>
<keyword evidence="2 5" id="KW-0812">Transmembrane</keyword>